<keyword evidence="2" id="KW-0472">Membrane</keyword>
<evidence type="ECO:0000313" key="4">
    <source>
        <dbReference type="Proteomes" id="UP001433638"/>
    </source>
</evidence>
<dbReference type="InterPro" id="IPR039672">
    <property type="entry name" value="MFS_2"/>
</dbReference>
<feature type="transmembrane region" description="Helical" evidence="2">
    <location>
        <begin position="74"/>
        <end position="92"/>
    </location>
</feature>
<dbReference type="RefSeq" id="WP_349586695.1">
    <property type="nucleotide sequence ID" value="NZ_JBEFLD010000004.1"/>
</dbReference>
<reference evidence="3" key="1">
    <citation type="submission" date="2024-06" db="EMBL/GenBank/DDBJ databases">
        <title>Genome sequence of Vogesella sp. MAHUQ-64.</title>
        <authorList>
            <person name="Huq M.A."/>
        </authorList>
    </citation>
    <scope>NUCLEOTIDE SEQUENCE</scope>
    <source>
        <strain evidence="3">MAHUQ-64</strain>
    </source>
</reference>
<comment type="caution">
    <text evidence="3">The sequence shown here is derived from an EMBL/GenBank/DDBJ whole genome shotgun (WGS) entry which is preliminary data.</text>
</comment>
<organism evidence="3 4">
    <name type="scientific">Vogesella oryzagri</name>
    <dbReference type="NCBI Taxonomy" id="3160864"/>
    <lineage>
        <taxon>Bacteria</taxon>
        <taxon>Pseudomonadati</taxon>
        <taxon>Pseudomonadota</taxon>
        <taxon>Betaproteobacteria</taxon>
        <taxon>Neisseriales</taxon>
        <taxon>Chromobacteriaceae</taxon>
        <taxon>Vogesella</taxon>
    </lineage>
</organism>
<keyword evidence="2" id="KW-0812">Transmembrane</keyword>
<dbReference type="SUPFAM" id="SSF103473">
    <property type="entry name" value="MFS general substrate transporter"/>
    <property type="match status" value="1"/>
</dbReference>
<feature type="transmembrane region" description="Helical" evidence="2">
    <location>
        <begin position="339"/>
        <end position="359"/>
    </location>
</feature>
<evidence type="ECO:0000256" key="2">
    <source>
        <dbReference type="SAM" id="Phobius"/>
    </source>
</evidence>
<proteinExistence type="inferred from homology"/>
<dbReference type="PANTHER" id="PTHR11328:SF24">
    <property type="entry name" value="MAJOR FACILITATOR SUPERFAMILY (MFS) PROFILE DOMAIN-CONTAINING PROTEIN"/>
    <property type="match status" value="1"/>
</dbReference>
<name>A0ABV1M3H7_9NEIS</name>
<feature type="transmembrane region" description="Helical" evidence="2">
    <location>
        <begin position="277"/>
        <end position="295"/>
    </location>
</feature>
<comment type="similarity">
    <text evidence="1">Belongs to the sodium:galactoside symporter (TC 2.A.2) family.</text>
</comment>
<feature type="transmembrane region" description="Helical" evidence="2">
    <location>
        <begin position="379"/>
        <end position="397"/>
    </location>
</feature>
<feature type="transmembrane region" description="Helical" evidence="2">
    <location>
        <begin position="174"/>
        <end position="201"/>
    </location>
</feature>
<gene>
    <name evidence="3" type="ORF">ABNW52_09170</name>
</gene>
<feature type="transmembrane region" description="Helical" evidence="2">
    <location>
        <begin position="301"/>
        <end position="327"/>
    </location>
</feature>
<dbReference type="PANTHER" id="PTHR11328">
    <property type="entry name" value="MAJOR FACILITATOR SUPERFAMILY DOMAIN-CONTAINING PROTEIN"/>
    <property type="match status" value="1"/>
</dbReference>
<feature type="transmembrane region" description="Helical" evidence="2">
    <location>
        <begin position="104"/>
        <end position="124"/>
    </location>
</feature>
<dbReference type="Gene3D" id="1.20.1250.20">
    <property type="entry name" value="MFS general substrate transporter like domains"/>
    <property type="match status" value="1"/>
</dbReference>
<feature type="transmembrane region" description="Helical" evidence="2">
    <location>
        <begin position="145"/>
        <end position="162"/>
    </location>
</feature>
<sequence length="417" mass="43592">MKPLQLALAGIGALPLAMVALPLYVHTPALYAREFGVALGSLGMVLFACRLLDTLLDPLLGRWQDKLAPVPLHAANLLAGMVGLAGYGWLLYPQAGTALLPQLAIALVLVYLAHGWLNIALLRYGAALWPTPAGRMRVAAWRESWGVIGVLLAAALPAWWAASSGELAAMRQFLWLLLPCSVLALLATALAPAAPAVLAAGRQSSGWWRSRSLQLAALVLLLNGLAMALPATLFQFYVADVLQDSSAAGPLLLLYFLAAMLAMPLWVRLADRVGKVLAWRAGMLLALLGFVPVLWLGAGDIAGFALVCVLTGLALGADLAFGSALVADELGDNVARHGGAAFGVVSMQGKLALALAAGIALPLAQWSGYQPGEAAGGLLYLYASLPAICKLSAWWLLRRLPQSGVSPCGKSVVPPLC</sequence>
<dbReference type="Pfam" id="PF13347">
    <property type="entry name" value="MFS_2"/>
    <property type="match status" value="1"/>
</dbReference>
<feature type="transmembrane region" description="Helical" evidence="2">
    <location>
        <begin position="213"/>
        <end position="238"/>
    </location>
</feature>
<keyword evidence="2" id="KW-1133">Transmembrane helix</keyword>
<feature type="transmembrane region" description="Helical" evidence="2">
    <location>
        <begin position="35"/>
        <end position="53"/>
    </location>
</feature>
<evidence type="ECO:0000256" key="1">
    <source>
        <dbReference type="ARBA" id="ARBA00009617"/>
    </source>
</evidence>
<protein>
    <submittedName>
        <fullName evidence="3">MFS transporter</fullName>
    </submittedName>
</protein>
<accession>A0ABV1M3H7</accession>
<dbReference type="InterPro" id="IPR036259">
    <property type="entry name" value="MFS_trans_sf"/>
</dbReference>
<evidence type="ECO:0000313" key="3">
    <source>
        <dbReference type="EMBL" id="MEQ6290784.1"/>
    </source>
</evidence>
<dbReference type="Proteomes" id="UP001433638">
    <property type="component" value="Unassembled WGS sequence"/>
</dbReference>
<dbReference type="EMBL" id="JBEFLD010000004">
    <property type="protein sequence ID" value="MEQ6290784.1"/>
    <property type="molecule type" value="Genomic_DNA"/>
</dbReference>
<feature type="transmembrane region" description="Helical" evidence="2">
    <location>
        <begin position="250"/>
        <end position="270"/>
    </location>
</feature>
<keyword evidence="4" id="KW-1185">Reference proteome</keyword>